<organism evidence="2 3">
    <name type="scientific">Halocaridina rubra</name>
    <name type="common">Hawaiian red shrimp</name>
    <dbReference type="NCBI Taxonomy" id="373956"/>
    <lineage>
        <taxon>Eukaryota</taxon>
        <taxon>Metazoa</taxon>
        <taxon>Ecdysozoa</taxon>
        <taxon>Arthropoda</taxon>
        <taxon>Crustacea</taxon>
        <taxon>Multicrustacea</taxon>
        <taxon>Malacostraca</taxon>
        <taxon>Eumalacostraca</taxon>
        <taxon>Eucarida</taxon>
        <taxon>Decapoda</taxon>
        <taxon>Pleocyemata</taxon>
        <taxon>Caridea</taxon>
        <taxon>Atyoidea</taxon>
        <taxon>Atyidae</taxon>
        <taxon>Halocaridina</taxon>
    </lineage>
</organism>
<sequence length="324" mass="34091">MSWGKRSVASIFLILYISLSVAEKDIQRGSQRKSCEDAQGTCLPKGTSECSELQGIGWELAKNLECQKGRLCCIRGAAGEARVTARECKNGATESAICLQAKGKCRKKCGPRQIELPGECSGVAGCKCCSRQSGNRPTDAVCKRDATATPECIAAKGKCRRKCGPKQIEIAGGCTGVDGCKCCGRKSGNDNCKKKATATAECKAANGRCRRKCGPKRTEIVGGCTGKAGCKCCARNGSSQSRCKKNATVTNECSAAKGKCRRKCGPKQREIVGGCTGVTGCKCCARNKGNGNTRCQRKAIPSSACTQAKEKLARVLSACAVLQK</sequence>
<dbReference type="AlphaFoldDB" id="A0AAN8XC07"/>
<protein>
    <submittedName>
        <fullName evidence="2">Uncharacterized protein</fullName>
    </submittedName>
</protein>
<feature type="signal peptide" evidence="1">
    <location>
        <begin position="1"/>
        <end position="22"/>
    </location>
</feature>
<feature type="chain" id="PRO_5042898241" evidence="1">
    <location>
        <begin position="23"/>
        <end position="324"/>
    </location>
</feature>
<gene>
    <name evidence="2" type="ORF">SK128_018391</name>
</gene>
<comment type="caution">
    <text evidence="2">The sequence shown here is derived from an EMBL/GenBank/DDBJ whole genome shotgun (WGS) entry which is preliminary data.</text>
</comment>
<keyword evidence="1" id="KW-0732">Signal</keyword>
<evidence type="ECO:0000313" key="2">
    <source>
        <dbReference type="EMBL" id="KAK7078528.1"/>
    </source>
</evidence>
<keyword evidence="3" id="KW-1185">Reference proteome</keyword>
<dbReference type="Proteomes" id="UP001381693">
    <property type="component" value="Unassembled WGS sequence"/>
</dbReference>
<accession>A0AAN8XC07</accession>
<evidence type="ECO:0000313" key="3">
    <source>
        <dbReference type="Proteomes" id="UP001381693"/>
    </source>
</evidence>
<dbReference type="EMBL" id="JAXCGZ010007787">
    <property type="protein sequence ID" value="KAK7078528.1"/>
    <property type="molecule type" value="Genomic_DNA"/>
</dbReference>
<proteinExistence type="predicted"/>
<name>A0AAN8XC07_HALRR</name>
<evidence type="ECO:0000256" key="1">
    <source>
        <dbReference type="SAM" id="SignalP"/>
    </source>
</evidence>
<reference evidence="2 3" key="1">
    <citation type="submission" date="2023-11" db="EMBL/GenBank/DDBJ databases">
        <title>Halocaridina rubra genome assembly.</title>
        <authorList>
            <person name="Smith C."/>
        </authorList>
    </citation>
    <scope>NUCLEOTIDE SEQUENCE [LARGE SCALE GENOMIC DNA]</scope>
    <source>
        <strain evidence="2">EP-1</strain>
        <tissue evidence="2">Whole</tissue>
    </source>
</reference>